<comment type="similarity">
    <text evidence="1">Belongs to the UPF0065 (bug) family.</text>
</comment>
<dbReference type="PANTHER" id="PTHR42928:SF5">
    <property type="entry name" value="BLR1237 PROTEIN"/>
    <property type="match status" value="1"/>
</dbReference>
<protein>
    <submittedName>
        <fullName evidence="3">Tripartite-type tricarboxylate transporter receptor subunit TctC</fullName>
    </submittedName>
</protein>
<keyword evidence="2" id="KW-0732">Signal</keyword>
<proteinExistence type="inferred from homology"/>
<evidence type="ECO:0000256" key="1">
    <source>
        <dbReference type="ARBA" id="ARBA00006987"/>
    </source>
</evidence>
<evidence type="ECO:0000313" key="4">
    <source>
        <dbReference type="Proteomes" id="UP000292445"/>
    </source>
</evidence>
<dbReference type="InterPro" id="IPR042100">
    <property type="entry name" value="Bug_dom1"/>
</dbReference>
<evidence type="ECO:0000256" key="2">
    <source>
        <dbReference type="SAM" id="SignalP"/>
    </source>
</evidence>
<dbReference type="RefSeq" id="WP_165404433.1">
    <property type="nucleotide sequence ID" value="NZ_SGXC01000001.1"/>
</dbReference>
<dbReference type="CDD" id="cd13578">
    <property type="entry name" value="PBP2_Bug27"/>
    <property type="match status" value="1"/>
</dbReference>
<dbReference type="EMBL" id="SGXC01000001">
    <property type="protein sequence ID" value="RZS84939.1"/>
    <property type="molecule type" value="Genomic_DNA"/>
</dbReference>
<dbReference type="PIRSF" id="PIRSF017082">
    <property type="entry name" value="YflP"/>
    <property type="match status" value="1"/>
</dbReference>
<organism evidence="3 4">
    <name type="scientific">Pigmentiphaga kullae</name>
    <dbReference type="NCBI Taxonomy" id="151784"/>
    <lineage>
        <taxon>Bacteria</taxon>
        <taxon>Pseudomonadati</taxon>
        <taxon>Pseudomonadota</taxon>
        <taxon>Betaproteobacteria</taxon>
        <taxon>Burkholderiales</taxon>
        <taxon>Alcaligenaceae</taxon>
        <taxon>Pigmentiphaga</taxon>
    </lineage>
</organism>
<gene>
    <name evidence="3" type="ORF">EV675_0960</name>
</gene>
<feature type="chain" id="PRO_5020810141" evidence="2">
    <location>
        <begin position="28"/>
        <end position="332"/>
    </location>
</feature>
<comment type="caution">
    <text evidence="3">The sequence shown here is derived from an EMBL/GenBank/DDBJ whole genome shotgun (WGS) entry which is preliminary data.</text>
</comment>
<evidence type="ECO:0000313" key="3">
    <source>
        <dbReference type="EMBL" id="RZS84939.1"/>
    </source>
</evidence>
<dbReference type="Proteomes" id="UP000292445">
    <property type="component" value="Unassembled WGS sequence"/>
</dbReference>
<dbReference type="InterPro" id="IPR005064">
    <property type="entry name" value="BUG"/>
</dbReference>
<dbReference type="Gene3D" id="3.40.190.150">
    <property type="entry name" value="Bordetella uptake gene, domain 1"/>
    <property type="match status" value="1"/>
</dbReference>
<reference evidence="3 4" key="1">
    <citation type="submission" date="2019-02" db="EMBL/GenBank/DDBJ databases">
        <title>Genomic Encyclopedia of Type Strains, Phase IV (KMG-IV): sequencing the most valuable type-strain genomes for metagenomic binning, comparative biology and taxonomic classification.</title>
        <authorList>
            <person name="Goeker M."/>
        </authorList>
    </citation>
    <scope>NUCLEOTIDE SEQUENCE [LARGE SCALE GENOMIC DNA]</scope>
    <source>
        <strain evidence="3 4">K24</strain>
    </source>
</reference>
<dbReference type="AlphaFoldDB" id="A0A4Q7NJ33"/>
<sequence>MQTLLSKAAPICCLGAGLLLAGPAAQANDGAYPTHPIRLIVPFAVGGGSDILARILAPAMSERLGQQIVVENRPGASTNIAAELVAKARPDGYTLMLGNTNTFVVNGLLFKSLNYDPVKDFSVLGMAGAFPMILAVSPSVPARSVAEFVSLAKEKAGTLSYASPGVGTPHHLAMEMLKFQSGIQATHVSYKGVAPALPDLMVGRVQAIFIDYAAGGQQLKAGKLRGLAVGSQKPTEFMPELPTMAASGFPTFDVTGWQGMVVPKGTPDEIVRKLTDALRATMASAEVKESLRNAGIEPAYMAPPEFGRYIDQERGKMTALIKAANIQLDTSP</sequence>
<keyword evidence="3" id="KW-0675">Receptor</keyword>
<name>A0A4Q7NJ33_9BURK</name>
<dbReference type="Pfam" id="PF03401">
    <property type="entry name" value="TctC"/>
    <property type="match status" value="1"/>
</dbReference>
<dbReference type="Gene3D" id="3.40.190.10">
    <property type="entry name" value="Periplasmic binding protein-like II"/>
    <property type="match status" value="1"/>
</dbReference>
<dbReference type="PANTHER" id="PTHR42928">
    <property type="entry name" value="TRICARBOXYLATE-BINDING PROTEIN"/>
    <property type="match status" value="1"/>
</dbReference>
<accession>A0A4Q7NJ33</accession>
<dbReference type="SUPFAM" id="SSF53850">
    <property type="entry name" value="Periplasmic binding protein-like II"/>
    <property type="match status" value="1"/>
</dbReference>
<keyword evidence="4" id="KW-1185">Reference proteome</keyword>
<feature type="signal peptide" evidence="2">
    <location>
        <begin position="1"/>
        <end position="27"/>
    </location>
</feature>